<dbReference type="Proteomes" id="UP000830055">
    <property type="component" value="Chromosome"/>
</dbReference>
<feature type="binding site" evidence="5">
    <location>
        <position position="228"/>
    </location>
    <ligand>
        <name>isopentenyl diphosphate</name>
        <dbReference type="ChEBI" id="CHEBI:128769"/>
    </ligand>
</feature>
<dbReference type="PANTHER" id="PTHR30426">
    <property type="entry name" value="4-HYDROXY-3-METHYLBUT-2-ENYL DIPHOSPHATE REDUCTASE"/>
    <property type="match status" value="1"/>
</dbReference>
<feature type="active site" description="Proton donor" evidence="5">
    <location>
        <position position="131"/>
    </location>
</feature>
<accession>A0ABM7W8F0</accession>
<feature type="binding site" evidence="5">
    <location>
        <position position="169"/>
    </location>
    <ligand>
        <name>(2E)-4-hydroxy-3-methylbut-2-enyl diphosphate</name>
        <dbReference type="ChEBI" id="CHEBI:128753"/>
    </ligand>
</feature>
<comment type="catalytic activity">
    <reaction evidence="5">
        <text>isopentenyl diphosphate + 2 oxidized [2Fe-2S]-[ferredoxin] + H2O = (2E)-4-hydroxy-3-methylbut-2-enyl diphosphate + 2 reduced [2Fe-2S]-[ferredoxin] + 2 H(+)</text>
        <dbReference type="Rhea" id="RHEA:24488"/>
        <dbReference type="Rhea" id="RHEA-COMP:10000"/>
        <dbReference type="Rhea" id="RHEA-COMP:10001"/>
        <dbReference type="ChEBI" id="CHEBI:15377"/>
        <dbReference type="ChEBI" id="CHEBI:15378"/>
        <dbReference type="ChEBI" id="CHEBI:33737"/>
        <dbReference type="ChEBI" id="CHEBI:33738"/>
        <dbReference type="ChEBI" id="CHEBI:128753"/>
        <dbReference type="ChEBI" id="CHEBI:128769"/>
        <dbReference type="EC" id="1.17.7.4"/>
    </reaction>
</comment>
<comment type="similarity">
    <text evidence="5">Belongs to the IspH family.</text>
</comment>
<evidence type="ECO:0000256" key="3">
    <source>
        <dbReference type="ARBA" id="ARBA00023004"/>
    </source>
</evidence>
<feature type="binding site" evidence="5">
    <location>
        <position position="227"/>
    </location>
    <ligand>
        <name>isopentenyl diphosphate</name>
        <dbReference type="ChEBI" id="CHEBI:128769"/>
    </ligand>
</feature>
<protein>
    <recommendedName>
        <fullName evidence="5">4-hydroxy-3-methylbut-2-enyl diphosphate reductase</fullName>
        <shortName evidence="5">HMBPP reductase</shortName>
        <ecNumber evidence="5">1.17.7.4</ecNumber>
    </recommendedName>
</protein>
<keyword evidence="7" id="KW-1185">Reference proteome</keyword>
<sequence length="312" mass="33796">MDLPEIDVVLASPRGFCAGVVRAIETVKLTLQVQGAPVYVLHEIVHNRHVIAELEQLGARFVKNLGDIPQGASCIFSAHGVSAETERKAAALGLQTIDATCPIVTGIHRLVEKYYGQGYDVVIIGHHGHPEVVGTAGRVERRVHVVASEEEARELVVADPDRVAYVTQTTLSQYDVAAIRSILVQRFPGIKGPAQSNICYATQNRQDAVRQLAERADVIFVVGSKNSSNSNRLQEVASGAGSRSYLIDDRDDLQADWLIGAQTVGITAGASAPERLVEGVLDWLGEQAIIISVSEFFGKDEHISFKPAKPYQ</sequence>
<feature type="binding site" evidence="5">
    <location>
        <position position="229"/>
    </location>
    <ligand>
        <name>(2E)-4-hydroxy-3-methylbut-2-enyl diphosphate</name>
        <dbReference type="ChEBI" id="CHEBI:128753"/>
    </ligand>
</feature>
<feature type="binding site" evidence="5">
    <location>
        <position position="46"/>
    </location>
    <ligand>
        <name>isopentenyl diphosphate</name>
        <dbReference type="ChEBI" id="CHEBI:128769"/>
    </ligand>
</feature>
<evidence type="ECO:0000256" key="1">
    <source>
        <dbReference type="ARBA" id="ARBA00022485"/>
    </source>
</evidence>
<feature type="binding site" evidence="5">
    <location>
        <position position="271"/>
    </location>
    <ligand>
        <name>(2E)-4-hydroxy-3-methylbut-2-enyl diphosphate</name>
        <dbReference type="ChEBI" id="CHEBI:128753"/>
    </ligand>
</feature>
<evidence type="ECO:0000256" key="5">
    <source>
        <dbReference type="HAMAP-Rule" id="MF_00191"/>
    </source>
</evidence>
<keyword evidence="5" id="KW-0560">Oxidoreductase</keyword>
<feature type="binding site" evidence="5">
    <location>
        <position position="129"/>
    </location>
    <ligand>
        <name>isopentenyl diphosphate</name>
        <dbReference type="ChEBI" id="CHEBI:128769"/>
    </ligand>
</feature>
<keyword evidence="2 5" id="KW-0479">Metal-binding</keyword>
<feature type="binding site" evidence="5">
    <location>
        <position position="199"/>
    </location>
    <ligand>
        <name>[4Fe-4S] cluster</name>
        <dbReference type="ChEBI" id="CHEBI:49883"/>
    </ligand>
</feature>
<feature type="binding site" evidence="5">
    <location>
        <position position="229"/>
    </location>
    <ligand>
        <name>isopentenyl diphosphate</name>
        <dbReference type="ChEBI" id="CHEBI:128769"/>
    </ligand>
</feature>
<dbReference type="Gene3D" id="3.40.50.11270">
    <property type="match status" value="1"/>
</dbReference>
<keyword evidence="1 5" id="KW-0004">4Fe-4S</keyword>
<dbReference type="EMBL" id="AP025516">
    <property type="protein sequence ID" value="BDD87194.1"/>
    <property type="molecule type" value="Genomic_DNA"/>
</dbReference>
<comment type="function">
    <text evidence="5">Catalyzes the conversion of 1-hydroxy-2-methyl-2-(E)-butenyl 4-diphosphate (HMBPP) into a mixture of isopentenyl diphosphate (IPP) and dimethylallyl diphosphate (DMAPP). Acts in the terminal step of the DOXP/MEP pathway for isoprenoid precursor biosynthesis.</text>
</comment>
<keyword evidence="4 5" id="KW-0411">Iron-sulfur</keyword>
<feature type="binding site" evidence="5">
    <location>
        <position position="129"/>
    </location>
    <ligand>
        <name>(2E)-4-hydroxy-3-methylbut-2-enyl diphosphate</name>
        <dbReference type="ChEBI" id="CHEBI:128753"/>
    </ligand>
</feature>
<feature type="binding site" evidence="5">
    <location>
        <position position="46"/>
    </location>
    <ligand>
        <name>(2E)-4-hydroxy-3-methylbut-2-enyl diphosphate</name>
        <dbReference type="ChEBI" id="CHEBI:128753"/>
    </ligand>
</feature>
<dbReference type="EC" id="1.17.7.4" evidence="5"/>
<proteinExistence type="inferred from homology"/>
<feature type="binding site" evidence="5">
    <location>
        <position position="101"/>
    </location>
    <ligand>
        <name>[4Fe-4S] cluster</name>
        <dbReference type="ChEBI" id="CHEBI:49883"/>
    </ligand>
</feature>
<evidence type="ECO:0000256" key="2">
    <source>
        <dbReference type="ARBA" id="ARBA00022723"/>
    </source>
</evidence>
<dbReference type="CDD" id="cd13944">
    <property type="entry name" value="lytB_ispH"/>
    <property type="match status" value="1"/>
</dbReference>
<dbReference type="Pfam" id="PF02401">
    <property type="entry name" value="LYTB"/>
    <property type="match status" value="1"/>
</dbReference>
<feature type="binding site" evidence="5">
    <location>
        <position position="46"/>
    </location>
    <ligand>
        <name>dimethylallyl diphosphate</name>
        <dbReference type="ChEBI" id="CHEBI:57623"/>
    </ligand>
</feature>
<feature type="binding site" evidence="5">
    <location>
        <position position="17"/>
    </location>
    <ligand>
        <name>[4Fe-4S] cluster</name>
        <dbReference type="ChEBI" id="CHEBI:49883"/>
    </ligand>
</feature>
<reference evidence="6 7" key="1">
    <citation type="submission" date="2022-01" db="EMBL/GenBank/DDBJ databases">
        <title>Desulfofustis limnae sp. nov., a novel mesophilic sulfate-reducing bacterium isolated from marsh soil.</title>
        <authorList>
            <person name="Watanabe M."/>
            <person name="Takahashi A."/>
            <person name="Kojima H."/>
            <person name="Fukui M."/>
        </authorList>
    </citation>
    <scope>NUCLEOTIDE SEQUENCE [LARGE SCALE GENOMIC DNA]</scope>
    <source>
        <strain evidence="6 7">PPLL</strain>
    </source>
</reference>
<evidence type="ECO:0000313" key="6">
    <source>
        <dbReference type="EMBL" id="BDD87194.1"/>
    </source>
</evidence>
<gene>
    <name evidence="6" type="primary">ispH1</name>
    <name evidence="5" type="synonym">ispH</name>
    <name evidence="6" type="ORF">DPPLL_15590</name>
</gene>
<feature type="binding site" evidence="5">
    <location>
        <position position="129"/>
    </location>
    <ligand>
        <name>dimethylallyl diphosphate</name>
        <dbReference type="ChEBI" id="CHEBI:57623"/>
    </ligand>
</feature>
<evidence type="ECO:0000256" key="4">
    <source>
        <dbReference type="ARBA" id="ARBA00023014"/>
    </source>
</evidence>
<feature type="binding site" evidence="5">
    <location>
        <position position="271"/>
    </location>
    <ligand>
        <name>isopentenyl diphosphate</name>
        <dbReference type="ChEBI" id="CHEBI:128769"/>
    </ligand>
</feature>
<feature type="binding site" evidence="5">
    <location>
        <position position="271"/>
    </location>
    <ligand>
        <name>dimethylallyl diphosphate</name>
        <dbReference type="ChEBI" id="CHEBI:57623"/>
    </ligand>
</feature>
<dbReference type="Gene3D" id="3.40.1010.20">
    <property type="entry name" value="4-hydroxy-3-methylbut-2-enyl diphosphate reductase, catalytic domain"/>
    <property type="match status" value="2"/>
</dbReference>
<feature type="binding site" evidence="5">
    <location>
        <position position="228"/>
    </location>
    <ligand>
        <name>(2E)-4-hydroxy-3-methylbut-2-enyl diphosphate</name>
        <dbReference type="ChEBI" id="CHEBI:128753"/>
    </ligand>
</feature>
<evidence type="ECO:0000313" key="7">
    <source>
        <dbReference type="Proteomes" id="UP000830055"/>
    </source>
</evidence>
<keyword evidence="5" id="KW-0414">Isoprene biosynthesis</keyword>
<comment type="catalytic activity">
    <reaction evidence="5">
        <text>dimethylallyl diphosphate + 2 oxidized [2Fe-2S]-[ferredoxin] + H2O = (2E)-4-hydroxy-3-methylbut-2-enyl diphosphate + 2 reduced [2Fe-2S]-[ferredoxin] + 2 H(+)</text>
        <dbReference type="Rhea" id="RHEA:24825"/>
        <dbReference type="Rhea" id="RHEA-COMP:10000"/>
        <dbReference type="Rhea" id="RHEA-COMP:10001"/>
        <dbReference type="ChEBI" id="CHEBI:15377"/>
        <dbReference type="ChEBI" id="CHEBI:15378"/>
        <dbReference type="ChEBI" id="CHEBI:33737"/>
        <dbReference type="ChEBI" id="CHEBI:33738"/>
        <dbReference type="ChEBI" id="CHEBI:57623"/>
        <dbReference type="ChEBI" id="CHEBI:128753"/>
        <dbReference type="EC" id="1.17.7.4"/>
    </reaction>
</comment>
<dbReference type="HAMAP" id="MF_00191">
    <property type="entry name" value="IspH"/>
    <property type="match status" value="1"/>
</dbReference>
<feature type="binding site" evidence="5">
    <location>
        <position position="229"/>
    </location>
    <ligand>
        <name>dimethylallyl diphosphate</name>
        <dbReference type="ChEBI" id="CHEBI:57623"/>
    </ligand>
</feature>
<feature type="binding site" evidence="5">
    <location>
        <position position="79"/>
    </location>
    <ligand>
        <name>isopentenyl diphosphate</name>
        <dbReference type="ChEBI" id="CHEBI:128769"/>
    </ligand>
</feature>
<dbReference type="InterPro" id="IPR003451">
    <property type="entry name" value="LytB/IspH"/>
</dbReference>
<dbReference type="PANTHER" id="PTHR30426:SF0">
    <property type="entry name" value="4-HYDROXY-3-METHYLBUT-2-ENYL DIPHOSPHATE REDUCTASE"/>
    <property type="match status" value="1"/>
</dbReference>
<comment type="cofactor">
    <cofactor evidence="5">
        <name>[4Fe-4S] cluster</name>
        <dbReference type="ChEBI" id="CHEBI:49883"/>
    </cofactor>
    <text evidence="5">Binds 1 [4Fe-4S] cluster per subunit.</text>
</comment>
<feature type="binding site" evidence="5">
    <location>
        <position position="227"/>
    </location>
    <ligand>
        <name>(2E)-4-hydroxy-3-methylbut-2-enyl diphosphate</name>
        <dbReference type="ChEBI" id="CHEBI:128753"/>
    </ligand>
</feature>
<comment type="pathway">
    <text evidence="5">Isoprenoid biosynthesis; dimethylallyl diphosphate biosynthesis; dimethylallyl diphosphate from (2E)-4-hydroxy-3-methylbutenyl diphosphate: step 1/1.</text>
</comment>
<comment type="pathway">
    <text evidence="5">Isoprenoid biosynthesis; isopentenyl diphosphate biosynthesis via DXP pathway; isopentenyl diphosphate from 1-deoxy-D-xylulose 5-phosphate: step 6/6.</text>
</comment>
<organism evidence="6 7">
    <name type="scientific">Desulfofustis limnaeus</name>
    <dbReference type="NCBI Taxonomy" id="2740163"/>
    <lineage>
        <taxon>Bacteria</taxon>
        <taxon>Pseudomonadati</taxon>
        <taxon>Thermodesulfobacteriota</taxon>
        <taxon>Desulfobulbia</taxon>
        <taxon>Desulfobulbales</taxon>
        <taxon>Desulfocapsaceae</taxon>
        <taxon>Desulfofustis</taxon>
    </lineage>
</organism>
<feature type="binding site" evidence="5">
    <location>
        <position position="79"/>
    </location>
    <ligand>
        <name>(2E)-4-hydroxy-3-methylbut-2-enyl diphosphate</name>
        <dbReference type="ChEBI" id="CHEBI:128753"/>
    </ligand>
</feature>
<feature type="binding site" evidence="5">
    <location>
        <position position="228"/>
    </location>
    <ligand>
        <name>dimethylallyl diphosphate</name>
        <dbReference type="ChEBI" id="CHEBI:57623"/>
    </ligand>
</feature>
<dbReference type="NCBIfam" id="TIGR00216">
    <property type="entry name" value="ispH_lytB"/>
    <property type="match status" value="1"/>
</dbReference>
<feature type="binding site" evidence="5">
    <location>
        <position position="79"/>
    </location>
    <ligand>
        <name>dimethylallyl diphosphate</name>
        <dbReference type="ChEBI" id="CHEBI:57623"/>
    </ligand>
</feature>
<name>A0ABM7W8F0_9BACT</name>
<keyword evidence="3 5" id="KW-0408">Iron</keyword>
<feature type="binding site" evidence="5">
    <location>
        <position position="227"/>
    </location>
    <ligand>
        <name>dimethylallyl diphosphate</name>
        <dbReference type="ChEBI" id="CHEBI:57623"/>
    </ligand>
</feature>